<keyword evidence="3" id="KW-0378">Hydrolase</keyword>
<dbReference type="EC" id="3.1.3.48" evidence="2"/>
<protein>
    <recommendedName>
        <fullName evidence="2">protein-tyrosine-phosphatase</fullName>
        <ecNumber evidence="2">3.1.3.48</ecNumber>
    </recommendedName>
</protein>
<feature type="active site" description="Phosphocysteine intermediate" evidence="5">
    <location>
        <position position="103"/>
    </location>
</feature>
<reference evidence="8" key="1">
    <citation type="journal article" date="2020" name="Fungal Divers.">
        <title>Resolving the Mortierellaceae phylogeny through synthesis of multi-gene phylogenetics and phylogenomics.</title>
        <authorList>
            <person name="Vandepol N."/>
            <person name="Liber J."/>
            <person name="Desiro A."/>
            <person name="Na H."/>
            <person name="Kennedy M."/>
            <person name="Barry K."/>
            <person name="Grigoriev I.V."/>
            <person name="Miller A.N."/>
            <person name="O'Donnell K."/>
            <person name="Stajich J.E."/>
            <person name="Bonito G."/>
        </authorList>
    </citation>
    <scope>NUCLEOTIDE SEQUENCE</scope>
    <source>
        <strain evidence="8">NVP60</strain>
    </source>
</reference>
<dbReference type="InterPro" id="IPR016278">
    <property type="entry name" value="DUSP12"/>
</dbReference>
<dbReference type="SUPFAM" id="SSF52799">
    <property type="entry name" value="(Phosphotyrosine protein) phosphatases II"/>
    <property type="match status" value="1"/>
</dbReference>
<dbReference type="InterPro" id="IPR000387">
    <property type="entry name" value="Tyr_Pase_dom"/>
</dbReference>
<comment type="caution">
    <text evidence="8">The sequence shown here is derived from an EMBL/GenBank/DDBJ whole genome shotgun (WGS) entry which is preliminary data.</text>
</comment>
<dbReference type="EMBL" id="JAAAIN010000742">
    <property type="protein sequence ID" value="KAG0311198.1"/>
    <property type="molecule type" value="Genomic_DNA"/>
</dbReference>
<dbReference type="SMART" id="SM00195">
    <property type="entry name" value="DSPc"/>
    <property type="match status" value="1"/>
</dbReference>
<sequence length="336" mass="37122">MSDPFGQPPRFDSKQFREAQEILPGLFLSGALISESRDKMKELGITHIIQVTDIPTPRFPGEFIYKVIPVPDMDETNLIKHFPDTYTFIHSAIESGRKVLVHCQAGASRSVTIACAYLMKEKKMSALEALTHIQAVRQIAEPNDGFMTQLLLYGEIEHDVNVNRTAYRRFLIASNAAQREMLGYIEEMTLAADPLNAPARAAAPGSTALTMTAGIQQSPLKCKKCRRALVARDSVVTHTPGQGQASFGYRKRDATLHISEAVQSDISKIAPKAATVCQSYFIEPVEWIQKLHGMEGKISCPKCDSKLGTFNWSGEQCSCGTWVTPAFMMHKGKVDG</sequence>
<evidence type="ECO:0000259" key="7">
    <source>
        <dbReference type="PROSITE" id="PS50056"/>
    </source>
</evidence>
<dbReference type="Pfam" id="PF00782">
    <property type="entry name" value="DSPc"/>
    <property type="match status" value="1"/>
</dbReference>
<accession>A0A9P6R3K9</accession>
<name>A0A9P6R3K9_9FUNG</name>
<evidence type="ECO:0000259" key="6">
    <source>
        <dbReference type="PROSITE" id="PS50054"/>
    </source>
</evidence>
<dbReference type="PROSITE" id="PS50054">
    <property type="entry name" value="TYR_PHOSPHATASE_DUAL"/>
    <property type="match status" value="1"/>
</dbReference>
<evidence type="ECO:0000256" key="5">
    <source>
        <dbReference type="PIRSR" id="PIRSR000941-50"/>
    </source>
</evidence>
<dbReference type="PROSITE" id="PS50056">
    <property type="entry name" value="TYR_PHOSPHATASE_2"/>
    <property type="match status" value="1"/>
</dbReference>
<dbReference type="GO" id="GO:0004725">
    <property type="term" value="F:protein tyrosine phosphatase activity"/>
    <property type="evidence" value="ECO:0007669"/>
    <property type="project" value="UniProtKB-EC"/>
</dbReference>
<dbReference type="InterPro" id="IPR000340">
    <property type="entry name" value="Dual-sp_phosphatase_cat-dom"/>
</dbReference>
<dbReference type="PANTHER" id="PTHR45848">
    <property type="entry name" value="DUAL SPECIFICITY PROTEIN PHOSPHATASE 12 FAMILY MEMBER"/>
    <property type="match status" value="1"/>
</dbReference>
<evidence type="ECO:0000256" key="4">
    <source>
        <dbReference type="ARBA" id="ARBA00022912"/>
    </source>
</evidence>
<gene>
    <name evidence="8" type="primary">DUSP12</name>
    <name evidence="8" type="ORF">BGZ97_012009</name>
</gene>
<dbReference type="PIRSF" id="PIRSF000941">
    <property type="entry name" value="DUSP12"/>
    <property type="match status" value="1"/>
</dbReference>
<proteinExistence type="inferred from homology"/>
<dbReference type="CDD" id="cd14498">
    <property type="entry name" value="DSP"/>
    <property type="match status" value="1"/>
</dbReference>
<organism evidence="8 9">
    <name type="scientific">Linnemannia gamsii</name>
    <dbReference type="NCBI Taxonomy" id="64522"/>
    <lineage>
        <taxon>Eukaryota</taxon>
        <taxon>Fungi</taxon>
        <taxon>Fungi incertae sedis</taxon>
        <taxon>Mucoromycota</taxon>
        <taxon>Mortierellomycotina</taxon>
        <taxon>Mortierellomycetes</taxon>
        <taxon>Mortierellales</taxon>
        <taxon>Mortierellaceae</taxon>
        <taxon>Linnemannia</taxon>
    </lineage>
</organism>
<feature type="domain" description="Tyrosine specific protein phosphatases" evidence="7">
    <location>
        <begin position="80"/>
        <end position="137"/>
    </location>
</feature>
<keyword evidence="4" id="KW-0904">Protein phosphatase</keyword>
<evidence type="ECO:0000256" key="3">
    <source>
        <dbReference type="ARBA" id="ARBA00022801"/>
    </source>
</evidence>
<evidence type="ECO:0000256" key="1">
    <source>
        <dbReference type="ARBA" id="ARBA00008601"/>
    </source>
</evidence>
<dbReference type="Proteomes" id="UP000823405">
    <property type="component" value="Unassembled WGS sequence"/>
</dbReference>
<feature type="domain" description="Tyrosine-protein phosphatase" evidence="6">
    <location>
        <begin position="18"/>
        <end position="159"/>
    </location>
</feature>
<keyword evidence="9" id="KW-1185">Reference proteome</keyword>
<dbReference type="GO" id="GO:0008138">
    <property type="term" value="F:protein tyrosine/serine/threonine phosphatase activity"/>
    <property type="evidence" value="ECO:0007669"/>
    <property type="project" value="InterPro"/>
</dbReference>
<evidence type="ECO:0000256" key="2">
    <source>
        <dbReference type="ARBA" id="ARBA00013064"/>
    </source>
</evidence>
<comment type="similarity">
    <text evidence="1">Belongs to the protein-tyrosine phosphatase family. Non-receptor class dual specificity subfamily.</text>
</comment>
<dbReference type="InterPro" id="IPR020422">
    <property type="entry name" value="TYR_PHOSPHATASE_DUAL_dom"/>
</dbReference>
<dbReference type="InterPro" id="IPR029021">
    <property type="entry name" value="Prot-tyrosine_phosphatase-like"/>
</dbReference>
<dbReference type="AlphaFoldDB" id="A0A9P6R3K9"/>
<dbReference type="PANTHER" id="PTHR45848:SF4">
    <property type="entry name" value="DUAL SPECIFICITY PROTEIN PHOSPHATASE 12"/>
    <property type="match status" value="1"/>
</dbReference>
<dbReference type="Gene3D" id="3.90.190.10">
    <property type="entry name" value="Protein tyrosine phosphatase superfamily"/>
    <property type="match status" value="1"/>
</dbReference>
<evidence type="ECO:0000313" key="9">
    <source>
        <dbReference type="Proteomes" id="UP000823405"/>
    </source>
</evidence>
<dbReference type="OrthoDB" id="2017893at2759"/>
<evidence type="ECO:0000313" key="8">
    <source>
        <dbReference type="EMBL" id="KAG0311198.1"/>
    </source>
</evidence>
<dbReference type="GO" id="GO:0005634">
    <property type="term" value="C:nucleus"/>
    <property type="evidence" value="ECO:0007669"/>
    <property type="project" value="TreeGrafter"/>
</dbReference>